<evidence type="ECO:0000313" key="11">
    <source>
        <dbReference type="EMBL" id="MBC6492441.1"/>
    </source>
</evidence>
<dbReference type="PROSITE" id="PS50109">
    <property type="entry name" value="HIS_KIN"/>
    <property type="match status" value="1"/>
</dbReference>
<evidence type="ECO:0000256" key="9">
    <source>
        <dbReference type="SAM" id="Phobius"/>
    </source>
</evidence>
<protein>
    <recommendedName>
        <fullName evidence="2">histidine kinase</fullName>
        <ecNumber evidence="2">2.7.13.3</ecNumber>
    </recommendedName>
</protein>
<dbReference type="PANTHER" id="PTHR24421">
    <property type="entry name" value="NITRATE/NITRITE SENSOR PROTEIN NARX-RELATED"/>
    <property type="match status" value="1"/>
</dbReference>
<dbReference type="InterPro" id="IPR003594">
    <property type="entry name" value="HATPase_dom"/>
</dbReference>
<proteinExistence type="predicted"/>
<evidence type="ECO:0000256" key="7">
    <source>
        <dbReference type="ARBA" id="ARBA00022840"/>
    </source>
</evidence>
<keyword evidence="5" id="KW-0547">Nucleotide-binding</keyword>
<dbReference type="InterPro" id="IPR036890">
    <property type="entry name" value="HATPase_C_sf"/>
</dbReference>
<dbReference type="Pfam" id="PF07730">
    <property type="entry name" value="HisKA_3"/>
    <property type="match status" value="1"/>
</dbReference>
<keyword evidence="7" id="KW-0067">ATP-binding</keyword>
<dbReference type="InterPro" id="IPR005467">
    <property type="entry name" value="His_kinase_dom"/>
</dbReference>
<comment type="caution">
    <text evidence="11">The sequence shown here is derived from an EMBL/GenBank/DDBJ whole genome shotgun (WGS) entry which is preliminary data.</text>
</comment>
<evidence type="ECO:0000256" key="8">
    <source>
        <dbReference type="ARBA" id="ARBA00023012"/>
    </source>
</evidence>
<keyword evidence="9" id="KW-0472">Membrane</keyword>
<evidence type="ECO:0000256" key="3">
    <source>
        <dbReference type="ARBA" id="ARBA00022553"/>
    </source>
</evidence>
<keyword evidence="6" id="KW-0418">Kinase</keyword>
<comment type="catalytic activity">
    <reaction evidence="1">
        <text>ATP + protein L-histidine = ADP + protein N-phospho-L-histidine.</text>
        <dbReference type="EC" id="2.7.13.3"/>
    </reaction>
</comment>
<feature type="transmembrane region" description="Helical" evidence="9">
    <location>
        <begin position="6"/>
        <end position="31"/>
    </location>
</feature>
<dbReference type="Proteomes" id="UP000765802">
    <property type="component" value="Unassembled WGS sequence"/>
</dbReference>
<keyword evidence="3" id="KW-0597">Phosphoprotein</keyword>
<sequence>MNPTKFEIILTLSAAVIIMLALSGFVVYFIISAQKRRLRQQHEQEQLKESYEKEVLTTQIESRDQTLRDVSQEIHDNMGQLLSVARINLNILEKEMDGQPQLKRIGDTNALLGDVIRYIRMLSKGLNSDMLTSYGLRESIRFELQRIEQSAMINCRFHTEGEDFTIDPKKEIVIFRMVQEILNNILKHAAASEIHISMRYTPDLFLLRINDNGKGFDQKETVSRNIADAGSGLRNLQKRAALVGADLQITSVQGEGTNVMITLPKPVQHAE</sequence>
<dbReference type="RefSeq" id="WP_187257764.1">
    <property type="nucleotide sequence ID" value="NZ_JBHULF010000020.1"/>
</dbReference>
<evidence type="ECO:0000259" key="10">
    <source>
        <dbReference type="PROSITE" id="PS50109"/>
    </source>
</evidence>
<accession>A0ABR7MCT2</accession>
<name>A0ABR7MCT2_9BACT</name>
<keyword evidence="12" id="KW-1185">Reference proteome</keyword>
<dbReference type="EMBL" id="MBUA01000028">
    <property type="protein sequence ID" value="MBC6492441.1"/>
    <property type="molecule type" value="Genomic_DNA"/>
</dbReference>
<evidence type="ECO:0000256" key="2">
    <source>
        <dbReference type="ARBA" id="ARBA00012438"/>
    </source>
</evidence>
<gene>
    <name evidence="11" type="ORF">BC349_15375</name>
</gene>
<keyword evidence="8" id="KW-0902">Two-component regulatory system</keyword>
<dbReference type="SMART" id="SM00387">
    <property type="entry name" value="HATPase_c"/>
    <property type="match status" value="1"/>
</dbReference>
<dbReference type="InterPro" id="IPR011712">
    <property type="entry name" value="Sig_transdc_His_kin_sub3_dim/P"/>
</dbReference>
<evidence type="ECO:0000256" key="4">
    <source>
        <dbReference type="ARBA" id="ARBA00022679"/>
    </source>
</evidence>
<dbReference type="InterPro" id="IPR050482">
    <property type="entry name" value="Sensor_HK_TwoCompSys"/>
</dbReference>
<dbReference type="SUPFAM" id="SSF55874">
    <property type="entry name" value="ATPase domain of HSP90 chaperone/DNA topoisomerase II/histidine kinase"/>
    <property type="match status" value="1"/>
</dbReference>
<keyword evidence="9" id="KW-0812">Transmembrane</keyword>
<evidence type="ECO:0000256" key="5">
    <source>
        <dbReference type="ARBA" id="ARBA00022741"/>
    </source>
</evidence>
<organism evidence="11 12">
    <name type="scientific">Flavihumibacter stibioxidans</name>
    <dbReference type="NCBI Taxonomy" id="1834163"/>
    <lineage>
        <taxon>Bacteria</taxon>
        <taxon>Pseudomonadati</taxon>
        <taxon>Bacteroidota</taxon>
        <taxon>Chitinophagia</taxon>
        <taxon>Chitinophagales</taxon>
        <taxon>Chitinophagaceae</taxon>
        <taxon>Flavihumibacter</taxon>
    </lineage>
</organism>
<keyword evidence="4" id="KW-0808">Transferase</keyword>
<keyword evidence="9" id="KW-1133">Transmembrane helix</keyword>
<reference evidence="11 12" key="1">
    <citation type="submission" date="2016-07" db="EMBL/GenBank/DDBJ databases">
        <title>Genome analysis of Flavihumibacter stibioxidans YS-17.</title>
        <authorList>
            <person name="Shi K."/>
            <person name="Han Y."/>
            <person name="Wang G."/>
        </authorList>
    </citation>
    <scope>NUCLEOTIDE SEQUENCE [LARGE SCALE GENOMIC DNA]</scope>
    <source>
        <strain evidence="11 12">YS-17</strain>
    </source>
</reference>
<dbReference type="Gene3D" id="3.30.565.10">
    <property type="entry name" value="Histidine kinase-like ATPase, C-terminal domain"/>
    <property type="match status" value="1"/>
</dbReference>
<dbReference type="EC" id="2.7.13.3" evidence="2"/>
<dbReference type="CDD" id="cd16917">
    <property type="entry name" value="HATPase_UhpB-NarQ-NarX-like"/>
    <property type="match status" value="1"/>
</dbReference>
<evidence type="ECO:0000313" key="12">
    <source>
        <dbReference type="Proteomes" id="UP000765802"/>
    </source>
</evidence>
<dbReference type="Pfam" id="PF02518">
    <property type="entry name" value="HATPase_c"/>
    <property type="match status" value="1"/>
</dbReference>
<feature type="domain" description="Histidine kinase" evidence="10">
    <location>
        <begin position="174"/>
        <end position="267"/>
    </location>
</feature>
<dbReference type="PANTHER" id="PTHR24421:SF10">
    <property type="entry name" value="NITRATE_NITRITE SENSOR PROTEIN NARQ"/>
    <property type="match status" value="1"/>
</dbReference>
<evidence type="ECO:0000256" key="1">
    <source>
        <dbReference type="ARBA" id="ARBA00000085"/>
    </source>
</evidence>
<evidence type="ECO:0000256" key="6">
    <source>
        <dbReference type="ARBA" id="ARBA00022777"/>
    </source>
</evidence>